<dbReference type="EMBL" id="CM004396">
    <property type="protein sequence ID" value="OAY40005.1"/>
    <property type="molecule type" value="Genomic_DNA"/>
</dbReference>
<dbReference type="Gramene" id="Manes.10G141400.5.v8.1">
    <property type="protein sequence ID" value="Manes.10G141400.5.v8.1.CDS"/>
    <property type="gene ID" value="Manes.10G141400.v8.1"/>
</dbReference>
<feature type="compositionally biased region" description="Polar residues" evidence="9">
    <location>
        <begin position="290"/>
        <end position="301"/>
    </location>
</feature>
<dbReference type="Proteomes" id="UP000091857">
    <property type="component" value="Chromosome 10"/>
</dbReference>
<evidence type="ECO:0000256" key="9">
    <source>
        <dbReference type="SAM" id="MobiDB-lite"/>
    </source>
</evidence>
<dbReference type="GO" id="GO:0000981">
    <property type="term" value="F:DNA-binding transcription factor activity, RNA polymerase II-specific"/>
    <property type="evidence" value="ECO:0000318"/>
    <property type="project" value="GO_Central"/>
</dbReference>
<evidence type="ECO:0000313" key="11">
    <source>
        <dbReference type="Proteomes" id="UP000091857"/>
    </source>
</evidence>
<dbReference type="Gramene" id="Manes.10G141400.4.v8.1">
    <property type="protein sequence ID" value="Manes.10G141400.4.v8.1.CDS"/>
    <property type="gene ID" value="Manes.10G141400.v8.1"/>
</dbReference>
<dbReference type="InterPro" id="IPR018362">
    <property type="entry name" value="CCAAT-binding_factor_CS"/>
</dbReference>
<keyword evidence="6 8" id="KW-0539">Nucleus</keyword>
<evidence type="ECO:0000256" key="4">
    <source>
        <dbReference type="ARBA" id="ARBA00023159"/>
    </source>
</evidence>
<dbReference type="OMA" id="HLYGMHH"/>
<accession>A0A2C9V670</accession>
<protein>
    <recommendedName>
        <fullName evidence="8">Nuclear transcription factor Y subunit</fullName>
    </recommendedName>
</protein>
<dbReference type="Pfam" id="PF02045">
    <property type="entry name" value="CBFB_NFYA"/>
    <property type="match status" value="1"/>
</dbReference>
<proteinExistence type="inferred from homology"/>
<dbReference type="SMART" id="SM00521">
    <property type="entry name" value="CBF"/>
    <property type="match status" value="1"/>
</dbReference>
<evidence type="ECO:0000313" key="10">
    <source>
        <dbReference type="EMBL" id="OAY40005.1"/>
    </source>
</evidence>
<dbReference type="GO" id="GO:0016602">
    <property type="term" value="C:CCAAT-binding factor complex"/>
    <property type="evidence" value="ECO:0007669"/>
    <property type="project" value="InterPro"/>
</dbReference>
<feature type="compositionally biased region" description="Basic and acidic residues" evidence="9">
    <location>
        <begin position="1"/>
        <end position="13"/>
    </location>
</feature>
<feature type="compositionally biased region" description="Polar residues" evidence="9">
    <location>
        <begin position="37"/>
        <end position="51"/>
    </location>
</feature>
<dbReference type="STRING" id="3983.A0A2C9V670"/>
<feature type="region of interest" description="Disordered" evidence="9">
    <location>
        <begin position="1"/>
        <end position="63"/>
    </location>
</feature>
<evidence type="ECO:0000256" key="3">
    <source>
        <dbReference type="ARBA" id="ARBA00023125"/>
    </source>
</evidence>
<keyword evidence="5 8" id="KW-0804">Transcription</keyword>
<comment type="subcellular location">
    <subcellularLocation>
        <location evidence="1 8">Nucleus</location>
    </subcellularLocation>
</comment>
<evidence type="ECO:0000256" key="5">
    <source>
        <dbReference type="ARBA" id="ARBA00023163"/>
    </source>
</evidence>
<sequence>MPGKPENDDRRLDQSAQNVLQSAIYSQPWWRGGGNGPTTFAESAPRSSSAEHLNGSPADGAIQSQAKSGLENGTNSNKVTQIAVASQSDGSNGQEHHLKQVPMAAPVAMGGHVDPNSQMELVGHSIVLTSYPYSDQQYGGMITYAPQPMVPPQFLHHARMPLPLEMEEEPVYVNAKQFHGILRRRQARAKAELEKKAIKVRKPYLHESRHQHAMRRARGCGGRFLSTKKCENNSTNPTADKDVNSGANPSRQSAIFSGSEFLSKHSSGDLNSSNGQLEGKGSVGQDMQAHLSTNGNGNSHGLLSMYHPSSGDMLTGGFLGQHRESTHRNGVTNGALPIN</sequence>
<evidence type="ECO:0000256" key="2">
    <source>
        <dbReference type="ARBA" id="ARBA00023015"/>
    </source>
</evidence>
<keyword evidence="4" id="KW-0010">Activator</keyword>
<evidence type="ECO:0000256" key="7">
    <source>
        <dbReference type="ARBA" id="ARBA00025911"/>
    </source>
</evidence>
<reference evidence="11" key="1">
    <citation type="journal article" date="2016" name="Nat. Biotechnol.">
        <title>Sequencing wild and cultivated cassava and related species reveals extensive interspecific hybridization and genetic diversity.</title>
        <authorList>
            <person name="Bredeson J.V."/>
            <person name="Lyons J.B."/>
            <person name="Prochnik S.E."/>
            <person name="Wu G.A."/>
            <person name="Ha C.M."/>
            <person name="Edsinger-Gonzales E."/>
            <person name="Grimwood J."/>
            <person name="Schmutz J."/>
            <person name="Rabbi I.Y."/>
            <person name="Egesi C."/>
            <person name="Nauluvula P."/>
            <person name="Lebot V."/>
            <person name="Ndunguru J."/>
            <person name="Mkamilo G."/>
            <person name="Bart R.S."/>
            <person name="Setter T.L."/>
            <person name="Gleadow R.M."/>
            <person name="Kulakow P."/>
            <person name="Ferguson M.E."/>
            <person name="Rounsley S."/>
            <person name="Rokhsar D.S."/>
        </authorList>
    </citation>
    <scope>NUCLEOTIDE SEQUENCE [LARGE SCALE GENOMIC DNA]</scope>
    <source>
        <strain evidence="11">cv. AM560-2</strain>
    </source>
</reference>
<feature type="region of interest" description="Disordered" evidence="9">
    <location>
        <begin position="224"/>
        <end position="302"/>
    </location>
</feature>
<evidence type="ECO:0000256" key="6">
    <source>
        <dbReference type="ARBA" id="ARBA00023242"/>
    </source>
</evidence>
<dbReference type="GO" id="GO:0006357">
    <property type="term" value="P:regulation of transcription by RNA polymerase II"/>
    <property type="evidence" value="ECO:0000318"/>
    <property type="project" value="GO_Central"/>
</dbReference>
<dbReference type="Gene3D" id="6.10.250.2430">
    <property type="match status" value="1"/>
</dbReference>
<name>A0A2C9V670_MANES</name>
<feature type="compositionally biased region" description="Polar residues" evidence="9">
    <location>
        <begin position="14"/>
        <end position="25"/>
    </location>
</feature>
<comment type="caution">
    <text evidence="10">The sequence shown here is derived from an EMBL/GenBank/DDBJ whole genome shotgun (WGS) entry which is preliminary data.</text>
</comment>
<keyword evidence="11" id="KW-1185">Reference proteome</keyword>
<feature type="compositionally biased region" description="Polar residues" evidence="9">
    <location>
        <begin position="245"/>
        <end position="256"/>
    </location>
</feature>
<dbReference type="InterPro" id="IPR001289">
    <property type="entry name" value="NFYA"/>
</dbReference>
<dbReference type="Gramene" id="Manes.10G141400.13.v8.1">
    <property type="protein sequence ID" value="Manes.10G141400.13.v8.1.CDS"/>
    <property type="gene ID" value="Manes.10G141400.v8.1"/>
</dbReference>
<dbReference type="PRINTS" id="PR00616">
    <property type="entry name" value="CCAATSUBUNTB"/>
</dbReference>
<comment type="subunit">
    <text evidence="7">Heterotrimeric transcription factor composed of three components, NF-YA, NF-YB and NF-YC. NF-YB and NF-YC must interact and dimerize for NF-YA association and DNA binding.</text>
</comment>
<dbReference type="PANTHER" id="PTHR12632">
    <property type="entry name" value="TRANSCRIPTION FACTOR NF-Y ALPHA-RELATED"/>
    <property type="match status" value="1"/>
</dbReference>
<keyword evidence="2 8" id="KW-0805">Transcription regulation</keyword>
<comment type="similarity">
    <text evidence="8">Belongs to the NFYA/HAP2 subunit family.</text>
</comment>
<evidence type="ECO:0000256" key="1">
    <source>
        <dbReference type="ARBA" id="ARBA00004123"/>
    </source>
</evidence>
<organism evidence="10 11">
    <name type="scientific">Manihot esculenta</name>
    <name type="common">Cassava</name>
    <name type="synonym">Jatropha manihot</name>
    <dbReference type="NCBI Taxonomy" id="3983"/>
    <lineage>
        <taxon>Eukaryota</taxon>
        <taxon>Viridiplantae</taxon>
        <taxon>Streptophyta</taxon>
        <taxon>Embryophyta</taxon>
        <taxon>Tracheophyta</taxon>
        <taxon>Spermatophyta</taxon>
        <taxon>Magnoliopsida</taxon>
        <taxon>eudicotyledons</taxon>
        <taxon>Gunneridae</taxon>
        <taxon>Pentapetalae</taxon>
        <taxon>rosids</taxon>
        <taxon>fabids</taxon>
        <taxon>Malpighiales</taxon>
        <taxon>Euphorbiaceae</taxon>
        <taxon>Crotonoideae</taxon>
        <taxon>Manihoteae</taxon>
        <taxon>Manihot</taxon>
    </lineage>
</organism>
<dbReference type="GO" id="GO:0003677">
    <property type="term" value="F:DNA binding"/>
    <property type="evidence" value="ECO:0007669"/>
    <property type="project" value="UniProtKB-KW"/>
</dbReference>
<dbReference type="Gramene" id="Manes.10G141400.8.v8.1">
    <property type="protein sequence ID" value="Manes.10G141400.8.v8.1.CDS"/>
    <property type="gene ID" value="Manes.10G141400.v8.1"/>
</dbReference>
<comment type="function">
    <text evidence="8">Component of the sequence-specific heterotrimeric transcription factor (NF-Y) which specifically recognizes a 5'-CCAAT-3' box motif found in the promoters of its target genes.</text>
</comment>
<dbReference type="AlphaFoldDB" id="A0A2C9V670"/>
<keyword evidence="3 8" id="KW-0238">DNA-binding</keyword>
<dbReference type="PROSITE" id="PS51152">
    <property type="entry name" value="NFYA_HAP2_2"/>
    <property type="match status" value="1"/>
</dbReference>
<evidence type="ECO:0000256" key="8">
    <source>
        <dbReference type="RuleBase" id="RU367155"/>
    </source>
</evidence>
<gene>
    <name evidence="10" type="ORF">MANES_10G141400v8</name>
</gene>
<dbReference type="PROSITE" id="PS00686">
    <property type="entry name" value="NFYA_HAP2_1"/>
    <property type="match status" value="1"/>
</dbReference>